<evidence type="ECO:0000313" key="4">
    <source>
        <dbReference type="Proteomes" id="UP000317421"/>
    </source>
</evidence>
<reference evidence="3 4" key="1">
    <citation type="submission" date="2019-02" db="EMBL/GenBank/DDBJ databases">
        <title>Deep-cultivation of Planctomycetes and their phenomic and genomic characterization uncovers novel biology.</title>
        <authorList>
            <person name="Wiegand S."/>
            <person name="Jogler M."/>
            <person name="Boedeker C."/>
            <person name="Pinto D."/>
            <person name="Vollmers J."/>
            <person name="Rivas-Marin E."/>
            <person name="Kohn T."/>
            <person name="Peeters S.H."/>
            <person name="Heuer A."/>
            <person name="Rast P."/>
            <person name="Oberbeckmann S."/>
            <person name="Bunk B."/>
            <person name="Jeske O."/>
            <person name="Meyerdierks A."/>
            <person name="Storesund J.E."/>
            <person name="Kallscheuer N."/>
            <person name="Luecker S."/>
            <person name="Lage O.M."/>
            <person name="Pohl T."/>
            <person name="Merkel B.J."/>
            <person name="Hornburger P."/>
            <person name="Mueller R.-W."/>
            <person name="Bruemmer F."/>
            <person name="Labrenz M."/>
            <person name="Spormann A.M."/>
            <person name="Op Den Camp H."/>
            <person name="Overmann J."/>
            <person name="Amann R."/>
            <person name="Jetten M.S.M."/>
            <person name="Mascher T."/>
            <person name="Medema M.H."/>
            <person name="Devos D.P."/>
            <person name="Kaster A.-K."/>
            <person name="Ovreas L."/>
            <person name="Rohde M."/>
            <person name="Galperin M.Y."/>
            <person name="Jogler C."/>
        </authorList>
    </citation>
    <scope>NUCLEOTIDE SEQUENCE [LARGE SCALE GENOMIC DNA]</scope>
    <source>
        <strain evidence="3 4">Pla108</strain>
    </source>
</reference>
<feature type="region of interest" description="Disordered" evidence="1">
    <location>
        <begin position="175"/>
        <end position="208"/>
    </location>
</feature>
<proteinExistence type="predicted"/>
<organism evidence="3 4">
    <name type="scientific">Botrimarina colliarenosi</name>
    <dbReference type="NCBI Taxonomy" id="2528001"/>
    <lineage>
        <taxon>Bacteria</taxon>
        <taxon>Pseudomonadati</taxon>
        <taxon>Planctomycetota</taxon>
        <taxon>Planctomycetia</taxon>
        <taxon>Pirellulales</taxon>
        <taxon>Lacipirellulaceae</taxon>
        <taxon>Botrimarina</taxon>
    </lineage>
</organism>
<dbReference type="GO" id="GO:0006313">
    <property type="term" value="P:DNA transposition"/>
    <property type="evidence" value="ECO:0007669"/>
    <property type="project" value="InterPro"/>
</dbReference>
<gene>
    <name evidence="3" type="ORF">Pla108_32020</name>
</gene>
<dbReference type="GO" id="GO:0004803">
    <property type="term" value="F:transposase activity"/>
    <property type="evidence" value="ECO:0007669"/>
    <property type="project" value="InterPro"/>
</dbReference>
<protein>
    <recommendedName>
        <fullName evidence="2">Transposase IS110-like N-terminal domain-containing protein</fullName>
    </recommendedName>
</protein>
<evidence type="ECO:0000259" key="2">
    <source>
        <dbReference type="Pfam" id="PF01548"/>
    </source>
</evidence>
<evidence type="ECO:0000313" key="3">
    <source>
        <dbReference type="EMBL" id="TWT96120.1"/>
    </source>
</evidence>
<feature type="domain" description="Transposase IS110-like N-terminal" evidence="2">
    <location>
        <begin position="4"/>
        <end position="111"/>
    </location>
</feature>
<feature type="compositionally biased region" description="Gly residues" evidence="1">
    <location>
        <begin position="175"/>
        <end position="185"/>
    </location>
</feature>
<feature type="compositionally biased region" description="Basic and acidic residues" evidence="1">
    <location>
        <begin position="187"/>
        <end position="196"/>
    </location>
</feature>
<dbReference type="OrthoDB" id="273556at2"/>
<sequence>MNYVGVDLHKKSISVCVVSQSREVLQSRRFWCVEPDRIEAFFGELGPHEVVVEATVGYEWFLRLVEPHAQRAVLAHPGMLRVIAQSTRKSDKLDSRVLAEFLAGRHCCRCYRQGVHGVVCHWLRQCEVGSDSNLGSHWRSQWHTSRLPGPPAGYILAGPSSQALALEPVGGWGLGCRQGSEGGPAGDQEHPPEGERGSGAGRGWPRLS</sequence>
<dbReference type="InterPro" id="IPR002525">
    <property type="entry name" value="Transp_IS110-like_N"/>
</dbReference>
<evidence type="ECO:0000256" key="1">
    <source>
        <dbReference type="SAM" id="MobiDB-lite"/>
    </source>
</evidence>
<dbReference type="GO" id="GO:0003677">
    <property type="term" value="F:DNA binding"/>
    <property type="evidence" value="ECO:0007669"/>
    <property type="project" value="InterPro"/>
</dbReference>
<dbReference type="RefSeq" id="WP_146445906.1">
    <property type="nucleotide sequence ID" value="NZ_SJPR01000004.1"/>
</dbReference>
<comment type="caution">
    <text evidence="3">The sequence shown here is derived from an EMBL/GenBank/DDBJ whole genome shotgun (WGS) entry which is preliminary data.</text>
</comment>
<dbReference type="Pfam" id="PF01548">
    <property type="entry name" value="DEDD_Tnp_IS110"/>
    <property type="match status" value="1"/>
</dbReference>
<dbReference type="InterPro" id="IPR047650">
    <property type="entry name" value="Transpos_IS110"/>
</dbReference>
<name>A0A5C6A9N3_9BACT</name>
<dbReference type="PANTHER" id="PTHR33055:SF13">
    <property type="entry name" value="TRANSPOSASE"/>
    <property type="match status" value="1"/>
</dbReference>
<dbReference type="EMBL" id="SJPR01000004">
    <property type="protein sequence ID" value="TWT96120.1"/>
    <property type="molecule type" value="Genomic_DNA"/>
</dbReference>
<dbReference type="PANTHER" id="PTHR33055">
    <property type="entry name" value="TRANSPOSASE FOR INSERTION SEQUENCE ELEMENT IS1111A"/>
    <property type="match status" value="1"/>
</dbReference>
<keyword evidence="4" id="KW-1185">Reference proteome</keyword>
<accession>A0A5C6A9N3</accession>
<dbReference type="Proteomes" id="UP000317421">
    <property type="component" value="Unassembled WGS sequence"/>
</dbReference>
<dbReference type="AlphaFoldDB" id="A0A5C6A9N3"/>